<feature type="transmembrane region" description="Helical" evidence="1">
    <location>
        <begin position="317"/>
        <end position="335"/>
    </location>
</feature>
<dbReference type="RefSeq" id="WP_307903753.1">
    <property type="nucleotide sequence ID" value="NZ_AP027059.1"/>
</dbReference>
<organism evidence="2 3">
    <name type="scientific">Haliovirga abyssi</name>
    <dbReference type="NCBI Taxonomy" id="2996794"/>
    <lineage>
        <taxon>Bacteria</taxon>
        <taxon>Fusobacteriati</taxon>
        <taxon>Fusobacteriota</taxon>
        <taxon>Fusobacteriia</taxon>
        <taxon>Fusobacteriales</taxon>
        <taxon>Haliovirgaceae</taxon>
        <taxon>Haliovirga</taxon>
    </lineage>
</organism>
<dbReference type="AlphaFoldDB" id="A0AAU9DUE5"/>
<feature type="transmembrane region" description="Helical" evidence="1">
    <location>
        <begin position="467"/>
        <end position="487"/>
    </location>
</feature>
<keyword evidence="1" id="KW-1133">Transmembrane helix</keyword>
<evidence type="ECO:0000313" key="3">
    <source>
        <dbReference type="Proteomes" id="UP001321582"/>
    </source>
</evidence>
<protein>
    <submittedName>
        <fullName evidence="2">Uncharacterized protein</fullName>
    </submittedName>
</protein>
<dbReference type="Proteomes" id="UP001321582">
    <property type="component" value="Chromosome"/>
</dbReference>
<keyword evidence="1" id="KW-0812">Transmembrane</keyword>
<dbReference type="KEGG" id="haby:HLVA_14730"/>
<dbReference type="EMBL" id="AP027059">
    <property type="protein sequence ID" value="BDU50904.1"/>
    <property type="molecule type" value="Genomic_DNA"/>
</dbReference>
<name>A0AAU9DUE5_9FUSO</name>
<gene>
    <name evidence="2" type="ORF">HLVA_14730</name>
</gene>
<evidence type="ECO:0000313" key="2">
    <source>
        <dbReference type="EMBL" id="BDU50904.1"/>
    </source>
</evidence>
<feature type="transmembrane region" description="Helical" evidence="1">
    <location>
        <begin position="424"/>
        <end position="447"/>
    </location>
</feature>
<feature type="transmembrane region" description="Helical" evidence="1">
    <location>
        <begin position="508"/>
        <end position="526"/>
    </location>
</feature>
<sequence length="527" mass="63101">MAKNDKDIISHHTFMFPFTIEEDEFDLKKTVKILEKNKWEYIPFDVEGEQKDKNKIFNYNEFVYFYPAVQKLLYNQKDKIDKLDLSVYLINKQIKENAKYIIKILNEKEYELEISGVAIRIFKTGVGILLFHLENYKYEERTDILKINDFGRRIYPQFIPVESAKANFLAKELEIENIISEDFYNYLNGKNIRISKTIRKLIGDELSNKIKPLIDDRMFTICWYGNDEFSEVLKKYNNSSKEYNYFSNEDWAKFLFIDGNFNSLKSKNMIKEYLKKYSYDRWIEEGTLFGISRYSFVVATNERWFPKNILLSHIKTMYYQIMIIVLMQRATILKFKNKISKVMKEENIESIRRLQKEYLEFLNLMNFREVTAQEQGIEIYNMVRDIMGINDAVRELEKEIYELYNYYSMLESEKRLKQDRKLQLRLNIITILGGAIGIASLINSIIGMDRFKDILDINNKYELFIKGGFFVIIPFIITILILYNLVYESKKNKENIINKIAKKFQNEKWSLTSIIILFILYYIFIIA</sequence>
<keyword evidence="3" id="KW-1185">Reference proteome</keyword>
<accession>A0AAU9DUE5</accession>
<proteinExistence type="predicted"/>
<evidence type="ECO:0000256" key="1">
    <source>
        <dbReference type="SAM" id="Phobius"/>
    </source>
</evidence>
<keyword evidence="1" id="KW-0472">Membrane</keyword>
<reference evidence="2 3" key="1">
    <citation type="submission" date="2022-11" db="EMBL/GenBank/DDBJ databases">
        <title>Haliovirga abyssi gen. nov., sp. nov., a mesophilic fermentative bacterium isolated from the Iheya North hydrothermal field and the proposal of Haliovirgaceae fam. nov.</title>
        <authorList>
            <person name="Miyazaki U."/>
            <person name="Tame A."/>
            <person name="Miyazaki J."/>
            <person name="Takai K."/>
            <person name="Sawayama S."/>
            <person name="Kitajima M."/>
            <person name="Okamoto A."/>
            <person name="Nakagawa S."/>
        </authorList>
    </citation>
    <scope>NUCLEOTIDE SEQUENCE [LARGE SCALE GENOMIC DNA]</scope>
    <source>
        <strain evidence="2 3">IC12</strain>
    </source>
</reference>